<evidence type="ECO:0000256" key="1">
    <source>
        <dbReference type="ARBA" id="ARBA00009943"/>
    </source>
</evidence>
<proteinExistence type="inferred from homology"/>
<evidence type="ECO:0000313" key="7">
    <source>
        <dbReference type="EMBL" id="OGZ98576.1"/>
    </source>
</evidence>
<evidence type="ECO:0000313" key="8">
    <source>
        <dbReference type="Proteomes" id="UP000179023"/>
    </source>
</evidence>
<dbReference type="Proteomes" id="UP000179023">
    <property type="component" value="Unassembled WGS sequence"/>
</dbReference>
<dbReference type="SUPFAM" id="SSF55729">
    <property type="entry name" value="Acyl-CoA N-acyltransferases (Nat)"/>
    <property type="match status" value="1"/>
</dbReference>
<keyword evidence="3" id="KW-0133">Cell shape</keyword>
<dbReference type="STRING" id="1802270.A3C07_03915"/>
<keyword evidence="6" id="KW-0961">Cell wall biogenesis/degradation</keyword>
<organism evidence="7 8">
    <name type="scientific">Candidatus Sungbacteria bacterium RIFCSPHIGHO2_02_FULL_47_11</name>
    <dbReference type="NCBI Taxonomy" id="1802270"/>
    <lineage>
        <taxon>Bacteria</taxon>
        <taxon>Candidatus Sungiibacteriota</taxon>
    </lineage>
</organism>
<comment type="similarity">
    <text evidence="1">Belongs to the FemABX family.</text>
</comment>
<evidence type="ECO:0000256" key="3">
    <source>
        <dbReference type="ARBA" id="ARBA00022960"/>
    </source>
</evidence>
<dbReference type="InterPro" id="IPR003447">
    <property type="entry name" value="FEMABX"/>
</dbReference>
<dbReference type="PROSITE" id="PS51191">
    <property type="entry name" value="FEMABX"/>
    <property type="match status" value="1"/>
</dbReference>
<dbReference type="Pfam" id="PF02388">
    <property type="entry name" value="FemAB"/>
    <property type="match status" value="2"/>
</dbReference>
<keyword evidence="5" id="KW-0012">Acyltransferase</keyword>
<accession>A0A1G2KGI3</accession>
<sequence length="348" mass="40632">MSFLQSIEWEQFQQSLGRKTWRVDGALVIKHELPYGFTPLEIYSALKRGLRRTSPSLSMSQGISHSAALTGFNYLYSPRPKLVTSNWLFGVEKIAKEEKSIFLKIDPAEELRISNHEVRIKESIPVQPRKTTILDLTKSEDELLVAMHGKTRYNIRLAERRGVQVNNFQFSRLRAPSAEVATKAEQGLGGQTIFNFQKFWELLRETATRDGFRPHERNYYEKLLQIKSENFSNELFFAEYREKVTAAALVNFYRSPTSIVATYLHGASSRERREIMAPHLLHRWITQEAKKRGFTRYDLWGIDEKKWPGLTRFKLGFGGTMIEYPQTVDVIYRNHLYALYRIIKSHKF</sequence>
<dbReference type="GO" id="GO:0016755">
    <property type="term" value="F:aminoacyltransferase activity"/>
    <property type="evidence" value="ECO:0007669"/>
    <property type="project" value="InterPro"/>
</dbReference>
<evidence type="ECO:0000256" key="6">
    <source>
        <dbReference type="ARBA" id="ARBA00023316"/>
    </source>
</evidence>
<keyword evidence="4" id="KW-0573">Peptidoglycan synthesis</keyword>
<protein>
    <recommendedName>
        <fullName evidence="9">BioF2-like acetyltransferase domain-containing protein</fullName>
    </recommendedName>
</protein>
<keyword evidence="2" id="KW-0808">Transferase</keyword>
<gene>
    <name evidence="7" type="ORF">A3C07_03915</name>
</gene>
<dbReference type="GO" id="GO:0071555">
    <property type="term" value="P:cell wall organization"/>
    <property type="evidence" value="ECO:0007669"/>
    <property type="project" value="UniProtKB-KW"/>
</dbReference>
<evidence type="ECO:0000256" key="5">
    <source>
        <dbReference type="ARBA" id="ARBA00023315"/>
    </source>
</evidence>
<dbReference type="InterPro" id="IPR016181">
    <property type="entry name" value="Acyl_CoA_acyltransferase"/>
</dbReference>
<evidence type="ECO:0000256" key="2">
    <source>
        <dbReference type="ARBA" id="ARBA00022679"/>
    </source>
</evidence>
<evidence type="ECO:0008006" key="9">
    <source>
        <dbReference type="Google" id="ProtNLM"/>
    </source>
</evidence>
<reference evidence="7 8" key="1">
    <citation type="journal article" date="2016" name="Nat. Commun.">
        <title>Thousands of microbial genomes shed light on interconnected biogeochemical processes in an aquifer system.</title>
        <authorList>
            <person name="Anantharaman K."/>
            <person name="Brown C.T."/>
            <person name="Hug L.A."/>
            <person name="Sharon I."/>
            <person name="Castelle C.J."/>
            <person name="Probst A.J."/>
            <person name="Thomas B.C."/>
            <person name="Singh A."/>
            <person name="Wilkins M.J."/>
            <person name="Karaoz U."/>
            <person name="Brodie E.L."/>
            <person name="Williams K.H."/>
            <person name="Hubbard S.S."/>
            <person name="Banfield J.F."/>
        </authorList>
    </citation>
    <scope>NUCLEOTIDE SEQUENCE [LARGE SCALE GENOMIC DNA]</scope>
</reference>
<dbReference type="GO" id="GO:0008360">
    <property type="term" value="P:regulation of cell shape"/>
    <property type="evidence" value="ECO:0007669"/>
    <property type="project" value="UniProtKB-KW"/>
</dbReference>
<dbReference type="PANTHER" id="PTHR36174:SF1">
    <property type="entry name" value="LIPID II:GLYCINE GLYCYLTRANSFERASE"/>
    <property type="match status" value="1"/>
</dbReference>
<name>A0A1G2KGI3_9BACT</name>
<dbReference type="InterPro" id="IPR050644">
    <property type="entry name" value="PG_Glycine_Bridge_Synth"/>
</dbReference>
<comment type="caution">
    <text evidence="7">The sequence shown here is derived from an EMBL/GenBank/DDBJ whole genome shotgun (WGS) entry which is preliminary data.</text>
</comment>
<dbReference type="PANTHER" id="PTHR36174">
    <property type="entry name" value="LIPID II:GLYCINE GLYCYLTRANSFERASE"/>
    <property type="match status" value="1"/>
</dbReference>
<evidence type="ECO:0000256" key="4">
    <source>
        <dbReference type="ARBA" id="ARBA00022984"/>
    </source>
</evidence>
<dbReference type="Gene3D" id="3.40.630.30">
    <property type="match status" value="1"/>
</dbReference>
<dbReference type="EMBL" id="MHQI01000062">
    <property type="protein sequence ID" value="OGZ98576.1"/>
    <property type="molecule type" value="Genomic_DNA"/>
</dbReference>
<dbReference type="AlphaFoldDB" id="A0A1G2KGI3"/>
<dbReference type="GO" id="GO:0009252">
    <property type="term" value="P:peptidoglycan biosynthetic process"/>
    <property type="evidence" value="ECO:0007669"/>
    <property type="project" value="UniProtKB-KW"/>
</dbReference>